<dbReference type="Gene3D" id="3.40.50.720">
    <property type="entry name" value="NAD(P)-binding Rossmann-like Domain"/>
    <property type="match status" value="1"/>
</dbReference>
<dbReference type="RefSeq" id="WP_003618582.1">
    <property type="nucleotide sequence ID" value="NZ_BJNN01000176.1"/>
</dbReference>
<dbReference type="PANTHER" id="PTHR47129">
    <property type="entry name" value="QUINONE OXIDOREDUCTASE 2"/>
    <property type="match status" value="1"/>
</dbReference>
<dbReference type="InterPro" id="IPR036291">
    <property type="entry name" value="NAD(P)-bd_dom_sf"/>
</dbReference>
<dbReference type="InterPro" id="IPR052718">
    <property type="entry name" value="NmrA-type_oxidoreductase"/>
</dbReference>
<dbReference type="EMBL" id="BJNN01000176">
    <property type="protein sequence ID" value="GEC65171.1"/>
    <property type="molecule type" value="Genomic_DNA"/>
</dbReference>
<evidence type="ECO:0000259" key="1">
    <source>
        <dbReference type="Pfam" id="PF05368"/>
    </source>
</evidence>
<dbReference type="PANTHER" id="PTHR47129:SF1">
    <property type="entry name" value="NMRA-LIKE DOMAIN-CONTAINING PROTEIN"/>
    <property type="match status" value="1"/>
</dbReference>
<reference evidence="2 3" key="1">
    <citation type="submission" date="2019-06" db="EMBL/GenBank/DDBJ databases">
        <title>Whole genome shotgun sequence of Komagataeibacter hansenii NBRC 14820.</title>
        <authorList>
            <person name="Hosoyama A."/>
            <person name="Uohara A."/>
            <person name="Ohji S."/>
            <person name="Ichikawa N."/>
        </authorList>
    </citation>
    <scope>NUCLEOTIDE SEQUENCE [LARGE SCALE GENOMIC DNA]</scope>
    <source>
        <strain evidence="2 3">NBRC 14820</strain>
    </source>
</reference>
<proteinExistence type="predicted"/>
<dbReference type="SUPFAM" id="SSF51735">
    <property type="entry name" value="NAD(P)-binding Rossmann-fold domains"/>
    <property type="match status" value="1"/>
</dbReference>
<dbReference type="Proteomes" id="UP000319478">
    <property type="component" value="Unassembled WGS sequence"/>
</dbReference>
<dbReference type="Gene3D" id="3.90.25.10">
    <property type="entry name" value="UDP-galactose 4-epimerase, domain 1"/>
    <property type="match status" value="1"/>
</dbReference>
<organism evidence="2 3">
    <name type="scientific">Novacetimonas hansenii</name>
    <name type="common">Komagataeibacter hansenii</name>
    <dbReference type="NCBI Taxonomy" id="436"/>
    <lineage>
        <taxon>Bacteria</taxon>
        <taxon>Pseudomonadati</taxon>
        <taxon>Pseudomonadota</taxon>
        <taxon>Alphaproteobacteria</taxon>
        <taxon>Acetobacterales</taxon>
        <taxon>Acetobacteraceae</taxon>
        <taxon>Novacetimonas</taxon>
    </lineage>
</organism>
<gene>
    <name evidence="2" type="ORF">GHA01_30200</name>
</gene>
<dbReference type="CDD" id="cd05269">
    <property type="entry name" value="TMR_SDR_a"/>
    <property type="match status" value="1"/>
</dbReference>
<keyword evidence="3" id="KW-1185">Reference proteome</keyword>
<dbReference type="Pfam" id="PF05368">
    <property type="entry name" value="NmrA"/>
    <property type="match status" value="1"/>
</dbReference>
<sequence>MYAITGATGQLGRLVIQALLKTVPPEQIVALARDPSKATDLSERGVIVRHFDYDQPDALAPALENIRSLLFISSSALGARLAQHRAVIKAAEAANVEFVAYTSLLFATSSSLNMAYEHVVTEGMLRDSGIPHALLRNSFYNEVFLSIAAPAIQQGVIFGSWGQGRIASASCADYADAAAVVLTDQDRSTRTYELAGDTAFTMAEFTAELARSTGKPIVYKDLPKADYRAELEREGIPAAFAEIIADNSAGSAKGALYDNSHTLSRLIGRATTPIAATISKFLS</sequence>
<evidence type="ECO:0000313" key="3">
    <source>
        <dbReference type="Proteomes" id="UP000319478"/>
    </source>
</evidence>
<accession>A0ABQ0SIY5</accession>
<evidence type="ECO:0000313" key="2">
    <source>
        <dbReference type="EMBL" id="GEC65171.1"/>
    </source>
</evidence>
<feature type="domain" description="NmrA-like" evidence="1">
    <location>
        <begin position="3"/>
        <end position="246"/>
    </location>
</feature>
<comment type="caution">
    <text evidence="2">The sequence shown here is derived from an EMBL/GenBank/DDBJ whole genome shotgun (WGS) entry which is preliminary data.</text>
</comment>
<protein>
    <submittedName>
        <fullName evidence="2">NAD(P)-dependent oxidoreductase</fullName>
    </submittedName>
</protein>
<dbReference type="InterPro" id="IPR008030">
    <property type="entry name" value="NmrA-like"/>
</dbReference>
<name>A0ABQ0SIY5_NOVHA</name>